<proteinExistence type="predicted"/>
<organism evidence="5 6">
    <name type="scientific">Aeromicrobium choanae</name>
    <dbReference type="NCBI Taxonomy" id="1736691"/>
    <lineage>
        <taxon>Bacteria</taxon>
        <taxon>Bacillati</taxon>
        <taxon>Actinomycetota</taxon>
        <taxon>Actinomycetes</taxon>
        <taxon>Propionibacteriales</taxon>
        <taxon>Nocardioidaceae</taxon>
        <taxon>Aeromicrobium</taxon>
    </lineage>
</organism>
<dbReference type="GO" id="GO:0043200">
    <property type="term" value="P:response to amino acid"/>
    <property type="evidence" value="ECO:0007669"/>
    <property type="project" value="TreeGrafter"/>
</dbReference>
<evidence type="ECO:0000256" key="3">
    <source>
        <dbReference type="ARBA" id="ARBA00023163"/>
    </source>
</evidence>
<dbReference type="InterPro" id="IPR036388">
    <property type="entry name" value="WH-like_DNA-bd_sf"/>
</dbReference>
<dbReference type="Proteomes" id="UP000191040">
    <property type="component" value="Chromosome I"/>
</dbReference>
<keyword evidence="6" id="KW-1185">Reference proteome</keyword>
<dbReference type="InterPro" id="IPR019888">
    <property type="entry name" value="Tscrpt_reg_AsnC-like"/>
</dbReference>
<evidence type="ECO:0000259" key="4">
    <source>
        <dbReference type="Pfam" id="PF13404"/>
    </source>
</evidence>
<evidence type="ECO:0000256" key="1">
    <source>
        <dbReference type="ARBA" id="ARBA00023015"/>
    </source>
</evidence>
<protein>
    <submittedName>
        <fullName evidence="5">DNA-binding transcriptional regulator, Lrp family</fullName>
    </submittedName>
</protein>
<dbReference type="Gene3D" id="1.10.10.10">
    <property type="entry name" value="Winged helix-like DNA-binding domain superfamily/Winged helix DNA-binding domain"/>
    <property type="match status" value="2"/>
</dbReference>
<dbReference type="AlphaFoldDB" id="A0A1T4YYU6"/>
<dbReference type="Pfam" id="PF13404">
    <property type="entry name" value="HTH_AsnC-type"/>
    <property type="match status" value="1"/>
</dbReference>
<accession>A0A1T4YYU6</accession>
<dbReference type="RefSeq" id="WP_172806283.1">
    <property type="nucleotide sequence ID" value="NZ_LT796768.1"/>
</dbReference>
<evidence type="ECO:0000313" key="5">
    <source>
        <dbReference type="EMBL" id="SKB06491.1"/>
    </source>
</evidence>
<keyword evidence="2 5" id="KW-0238">DNA-binding</keyword>
<dbReference type="PANTHER" id="PTHR30154">
    <property type="entry name" value="LEUCINE-RESPONSIVE REGULATORY PROTEIN"/>
    <property type="match status" value="1"/>
</dbReference>
<reference evidence="6" key="1">
    <citation type="submission" date="2017-02" db="EMBL/GenBank/DDBJ databases">
        <authorList>
            <person name="Varghese N."/>
            <person name="Submissions S."/>
        </authorList>
    </citation>
    <scope>NUCLEOTIDE SEQUENCE [LARGE SCALE GENOMIC DNA]</scope>
    <source>
        <strain evidence="6">9H-4</strain>
    </source>
</reference>
<feature type="domain" description="HTH asnC-type" evidence="4">
    <location>
        <begin position="13"/>
        <end position="51"/>
    </location>
</feature>
<keyword evidence="1" id="KW-0805">Transcription regulation</keyword>
<dbReference type="GO" id="GO:0043565">
    <property type="term" value="F:sequence-specific DNA binding"/>
    <property type="evidence" value="ECO:0007669"/>
    <property type="project" value="InterPro"/>
</dbReference>
<sequence length="335" mass="36376">MYASWQALPELPEIDLALVHALQVAPRAPWSAIGRTIGVDPATAARRWDRLVADRLAWFVVRPSAEQLAADRDAVVLKLKVRPGSEVRIAERIAVEEEVYSVDLVAGEDDIAVVLVGRGLGAMRERIDALVDSDPDVFMTRVFFIAAVHREDAQWRLGALTHDQELALDRRADGPVTAPDDEVLQQLTEALIEDPRMSVADIARRLDRPEPTARRLLDRALRSRAIRLGCDVVASAGGAGRAVMLEARADDPRAVGSVISEYPCVVRCAAVVAPANLAIVVRFNALGDVFDFEAAASEQVPGWHVADRATVVRSVKRQGRVLDDDGRVLLSGAAG</sequence>
<dbReference type="PANTHER" id="PTHR30154:SF34">
    <property type="entry name" value="TRANSCRIPTIONAL REGULATOR AZLB"/>
    <property type="match status" value="1"/>
</dbReference>
<dbReference type="InterPro" id="IPR000485">
    <property type="entry name" value="AsnC-type_HTH_dom"/>
</dbReference>
<name>A0A1T4YYU6_9ACTN</name>
<dbReference type="GO" id="GO:0005829">
    <property type="term" value="C:cytosol"/>
    <property type="evidence" value="ECO:0007669"/>
    <property type="project" value="TreeGrafter"/>
</dbReference>
<dbReference type="SMART" id="SM00344">
    <property type="entry name" value="HTH_ASNC"/>
    <property type="match status" value="1"/>
</dbReference>
<dbReference type="EMBL" id="LT796768">
    <property type="protein sequence ID" value="SKB06491.1"/>
    <property type="molecule type" value="Genomic_DNA"/>
</dbReference>
<evidence type="ECO:0000313" key="6">
    <source>
        <dbReference type="Proteomes" id="UP000191040"/>
    </source>
</evidence>
<dbReference type="STRING" id="1736691.SAMN06295964_1335"/>
<keyword evidence="3" id="KW-0804">Transcription</keyword>
<gene>
    <name evidence="5" type="ORF">SAMN06295964_1335</name>
</gene>
<evidence type="ECO:0000256" key="2">
    <source>
        <dbReference type="ARBA" id="ARBA00023125"/>
    </source>
</evidence>